<keyword evidence="3" id="KW-1185">Reference proteome</keyword>
<evidence type="ECO:0000313" key="3">
    <source>
        <dbReference type="Proteomes" id="UP000298663"/>
    </source>
</evidence>
<evidence type="ECO:0000313" key="2">
    <source>
        <dbReference type="EMBL" id="TKR57462.1"/>
    </source>
</evidence>
<organism evidence="2 3">
    <name type="scientific">Steinernema carpocapsae</name>
    <name type="common">Entomopathogenic nematode</name>
    <dbReference type="NCBI Taxonomy" id="34508"/>
    <lineage>
        <taxon>Eukaryota</taxon>
        <taxon>Metazoa</taxon>
        <taxon>Ecdysozoa</taxon>
        <taxon>Nematoda</taxon>
        <taxon>Chromadorea</taxon>
        <taxon>Rhabditida</taxon>
        <taxon>Tylenchina</taxon>
        <taxon>Panagrolaimomorpha</taxon>
        <taxon>Strongyloidoidea</taxon>
        <taxon>Steinernematidae</taxon>
        <taxon>Steinernema</taxon>
    </lineage>
</organism>
<proteinExistence type="predicted"/>
<gene>
    <name evidence="2" type="ORF">L596_030724</name>
</gene>
<evidence type="ECO:0000256" key="1">
    <source>
        <dbReference type="SAM" id="SignalP"/>
    </source>
</evidence>
<protein>
    <submittedName>
        <fullName evidence="2">Uncharacterized protein</fullName>
    </submittedName>
</protein>
<dbReference type="Proteomes" id="UP000298663">
    <property type="component" value="Unassembled WGS sequence"/>
</dbReference>
<name>A0A4U5LNK5_STECR</name>
<reference evidence="2 3" key="1">
    <citation type="journal article" date="2015" name="Genome Biol.">
        <title>Comparative genomics of Steinernema reveals deeply conserved gene regulatory networks.</title>
        <authorList>
            <person name="Dillman A.R."/>
            <person name="Macchietto M."/>
            <person name="Porter C.F."/>
            <person name="Rogers A."/>
            <person name="Williams B."/>
            <person name="Antoshechkin I."/>
            <person name="Lee M.M."/>
            <person name="Goodwin Z."/>
            <person name="Lu X."/>
            <person name="Lewis E.E."/>
            <person name="Goodrich-Blair H."/>
            <person name="Stock S.P."/>
            <person name="Adams B.J."/>
            <person name="Sternberg P.W."/>
            <person name="Mortazavi A."/>
        </authorList>
    </citation>
    <scope>NUCLEOTIDE SEQUENCE [LARGE SCALE GENOMIC DNA]</scope>
    <source>
        <strain evidence="2 3">ALL</strain>
    </source>
</reference>
<feature type="signal peptide" evidence="1">
    <location>
        <begin position="1"/>
        <end position="20"/>
    </location>
</feature>
<feature type="chain" id="PRO_5020990518" evidence="1">
    <location>
        <begin position="21"/>
        <end position="71"/>
    </location>
</feature>
<reference evidence="2 3" key="2">
    <citation type="journal article" date="2019" name="G3 (Bethesda)">
        <title>Hybrid Assembly of the Genome of the Entomopathogenic Nematode Steinernema carpocapsae Identifies the X-Chromosome.</title>
        <authorList>
            <person name="Serra L."/>
            <person name="Macchietto M."/>
            <person name="Macias-Munoz A."/>
            <person name="McGill C.J."/>
            <person name="Rodriguez I.M."/>
            <person name="Rodriguez B."/>
            <person name="Murad R."/>
            <person name="Mortazavi A."/>
        </authorList>
    </citation>
    <scope>NUCLEOTIDE SEQUENCE [LARGE SCALE GENOMIC DNA]</scope>
    <source>
        <strain evidence="2 3">ALL</strain>
    </source>
</reference>
<comment type="caution">
    <text evidence="2">The sequence shown here is derived from an EMBL/GenBank/DDBJ whole genome shotgun (WGS) entry which is preliminary data.</text>
</comment>
<keyword evidence="1" id="KW-0732">Signal</keyword>
<dbReference type="EMBL" id="AZBU02000015">
    <property type="protein sequence ID" value="TKR57462.1"/>
    <property type="molecule type" value="Genomic_DNA"/>
</dbReference>
<accession>A0A4U5LNK5</accession>
<sequence>MVRFVSFILLLSLLMMSVSAYFTKSYTRKGYFDNGSPKVWFKTYSRVCNVDLVCNEKDECYTGEGQRFNGC</sequence>
<dbReference type="AlphaFoldDB" id="A0A4U5LNK5"/>